<name>A0A1V4I9S0_9FIRM</name>
<dbReference type="EMBL" id="MZGW01000001">
    <property type="protein sequence ID" value="OPJ56741.1"/>
    <property type="molecule type" value="Genomic_DNA"/>
</dbReference>
<proteinExistence type="predicted"/>
<keyword evidence="2" id="KW-1185">Reference proteome</keyword>
<accession>A0A1V4I9S0</accession>
<reference evidence="1 2" key="1">
    <citation type="submission" date="2017-03" db="EMBL/GenBank/DDBJ databases">
        <title>Genome sequence of Clostridium thermoalcaliphilum DSM 7309.</title>
        <authorList>
            <person name="Poehlein A."/>
            <person name="Daniel R."/>
        </authorList>
    </citation>
    <scope>NUCLEOTIDE SEQUENCE [LARGE SCALE GENOMIC DNA]</scope>
    <source>
        <strain evidence="1 2">DSM 7309</strain>
    </source>
</reference>
<dbReference type="RefSeq" id="WP_079410038.1">
    <property type="nucleotide sequence ID" value="NZ_MZGW01000001.1"/>
</dbReference>
<dbReference type="AlphaFoldDB" id="A0A1V4I9S0"/>
<sequence length="61" mass="6719">MKNLTKGQLQAIASECSQYEPQSQGFTSSLANSTSCESCSHYVNKKCSLDLIDDILDNMNQ</sequence>
<evidence type="ECO:0000313" key="2">
    <source>
        <dbReference type="Proteomes" id="UP000190140"/>
    </source>
</evidence>
<comment type="caution">
    <text evidence="1">The sequence shown here is derived from an EMBL/GenBank/DDBJ whole genome shotgun (WGS) entry which is preliminary data.</text>
</comment>
<organism evidence="1 2">
    <name type="scientific">Alkalithermobacter paradoxus</name>
    <dbReference type="NCBI Taxonomy" id="29349"/>
    <lineage>
        <taxon>Bacteria</taxon>
        <taxon>Bacillati</taxon>
        <taxon>Bacillota</taxon>
        <taxon>Clostridia</taxon>
        <taxon>Peptostreptococcales</taxon>
        <taxon>Tepidibacteraceae</taxon>
        <taxon>Alkalithermobacter</taxon>
    </lineage>
</organism>
<dbReference type="STRING" id="29349.CLOTH_00230"/>
<gene>
    <name evidence="1" type="ORF">CLOTH_00230</name>
</gene>
<evidence type="ECO:0000313" key="1">
    <source>
        <dbReference type="EMBL" id="OPJ56741.1"/>
    </source>
</evidence>
<protein>
    <submittedName>
        <fullName evidence="1">Uncharacterized protein</fullName>
    </submittedName>
</protein>
<dbReference type="OrthoDB" id="1725471at2"/>
<dbReference type="Proteomes" id="UP000190140">
    <property type="component" value="Unassembled WGS sequence"/>
</dbReference>